<sequence length="87" mass="10108">MLKRAKHVYILLDRKNLLQLQEAIKEMYVKERRRGNGIAAFLGLSLYQLLLFVNNDYPKYFSVLAIDSLCQQHCQINDTGKNHQAPS</sequence>
<keyword evidence="3" id="KW-1185">Reference proteome</keyword>
<evidence type="ECO:0000313" key="3">
    <source>
        <dbReference type="Proteomes" id="UP000245702"/>
    </source>
</evidence>
<reference evidence="2 3" key="1">
    <citation type="submission" date="2016-01" db="EMBL/GenBank/DDBJ databases">
        <authorList>
            <person name="Brown R."/>
        </authorList>
    </citation>
    <scope>NUCLEOTIDE SEQUENCE [LARGE SCALE GENOMIC DNA]</scope>
    <source>
        <strain evidence="2">Sporomusa sphaeroides DSM 2875</strain>
    </source>
</reference>
<accession>A0ABM9W899</accession>
<dbReference type="EMBL" id="FCOW01000030">
    <property type="protein sequence ID" value="CVK21216.1"/>
    <property type="molecule type" value="Genomic_DNA"/>
</dbReference>
<dbReference type="Proteomes" id="UP000245702">
    <property type="component" value="Unassembled WGS sequence"/>
</dbReference>
<protein>
    <submittedName>
        <fullName evidence="2">Uncharacterized protein</fullName>
    </submittedName>
</protein>
<keyword evidence="1" id="KW-0472">Membrane</keyword>
<evidence type="ECO:0000256" key="1">
    <source>
        <dbReference type="SAM" id="Phobius"/>
    </source>
</evidence>
<feature type="transmembrane region" description="Helical" evidence="1">
    <location>
        <begin position="35"/>
        <end position="53"/>
    </location>
</feature>
<organism evidence="2 3">
    <name type="scientific">Sporomusa sphaeroides DSM 2875</name>
    <dbReference type="NCBI Taxonomy" id="1337886"/>
    <lineage>
        <taxon>Bacteria</taxon>
        <taxon>Bacillati</taxon>
        <taxon>Bacillota</taxon>
        <taxon>Negativicutes</taxon>
        <taxon>Selenomonadales</taxon>
        <taxon>Sporomusaceae</taxon>
        <taxon>Sporomusa</taxon>
    </lineage>
</organism>
<gene>
    <name evidence="2" type="ORF">SSPH_03900</name>
</gene>
<proteinExistence type="predicted"/>
<keyword evidence="1" id="KW-1133">Transmembrane helix</keyword>
<keyword evidence="1" id="KW-0812">Transmembrane</keyword>
<name>A0ABM9W899_9FIRM</name>
<evidence type="ECO:0000313" key="2">
    <source>
        <dbReference type="EMBL" id="CVK21216.1"/>
    </source>
</evidence>
<comment type="caution">
    <text evidence="2">The sequence shown here is derived from an EMBL/GenBank/DDBJ whole genome shotgun (WGS) entry which is preliminary data.</text>
</comment>